<dbReference type="AlphaFoldDB" id="T1ES33"/>
<dbReference type="EMBL" id="AMQM01000987">
    <property type="status" value="NOT_ANNOTATED_CDS"/>
    <property type="molecule type" value="Genomic_DNA"/>
</dbReference>
<name>T1ES33_HELRO</name>
<dbReference type="GeneID" id="20199383"/>
<accession>T1ES33</accession>
<dbReference type="EMBL" id="KB096742">
    <property type="protein sequence ID" value="ESO02669.1"/>
    <property type="molecule type" value="Genomic_DNA"/>
</dbReference>
<evidence type="ECO:0000313" key="3">
    <source>
        <dbReference type="Proteomes" id="UP000015101"/>
    </source>
</evidence>
<protein>
    <submittedName>
        <fullName evidence="1 2">Uncharacterized protein</fullName>
    </submittedName>
</protein>
<organism evidence="2 3">
    <name type="scientific">Helobdella robusta</name>
    <name type="common">Californian leech</name>
    <dbReference type="NCBI Taxonomy" id="6412"/>
    <lineage>
        <taxon>Eukaryota</taxon>
        <taxon>Metazoa</taxon>
        <taxon>Spiralia</taxon>
        <taxon>Lophotrochozoa</taxon>
        <taxon>Annelida</taxon>
        <taxon>Clitellata</taxon>
        <taxon>Hirudinea</taxon>
        <taxon>Rhynchobdellida</taxon>
        <taxon>Glossiphoniidae</taxon>
        <taxon>Helobdella</taxon>
    </lineage>
</organism>
<dbReference type="HOGENOM" id="CLU_476743_0_0_1"/>
<dbReference type="RefSeq" id="XP_009020077.1">
    <property type="nucleotide sequence ID" value="XM_009021829.1"/>
</dbReference>
<keyword evidence="3" id="KW-1185">Reference proteome</keyword>
<proteinExistence type="predicted"/>
<reference evidence="1 3" key="2">
    <citation type="journal article" date="2013" name="Nature">
        <title>Insights into bilaterian evolution from three spiralian genomes.</title>
        <authorList>
            <person name="Simakov O."/>
            <person name="Marletaz F."/>
            <person name="Cho S.J."/>
            <person name="Edsinger-Gonzales E."/>
            <person name="Havlak P."/>
            <person name="Hellsten U."/>
            <person name="Kuo D.H."/>
            <person name="Larsson T."/>
            <person name="Lv J."/>
            <person name="Arendt D."/>
            <person name="Savage R."/>
            <person name="Osoegawa K."/>
            <person name="de Jong P."/>
            <person name="Grimwood J."/>
            <person name="Chapman J.A."/>
            <person name="Shapiro H."/>
            <person name="Aerts A."/>
            <person name="Otillar R.P."/>
            <person name="Terry A.Y."/>
            <person name="Boore J.L."/>
            <person name="Grigoriev I.V."/>
            <person name="Lindberg D.R."/>
            <person name="Seaver E.C."/>
            <person name="Weisblat D.A."/>
            <person name="Putnam N.H."/>
            <person name="Rokhsar D.S."/>
        </authorList>
    </citation>
    <scope>NUCLEOTIDE SEQUENCE</scope>
</reference>
<dbReference type="Proteomes" id="UP000015101">
    <property type="component" value="Unassembled WGS sequence"/>
</dbReference>
<dbReference type="InParanoid" id="T1ES33"/>
<reference evidence="3" key="1">
    <citation type="submission" date="2012-12" db="EMBL/GenBank/DDBJ databases">
        <authorList>
            <person name="Hellsten U."/>
            <person name="Grimwood J."/>
            <person name="Chapman J.A."/>
            <person name="Shapiro H."/>
            <person name="Aerts A."/>
            <person name="Otillar R.P."/>
            <person name="Terry A.Y."/>
            <person name="Boore J.L."/>
            <person name="Simakov O."/>
            <person name="Marletaz F."/>
            <person name="Cho S.-J."/>
            <person name="Edsinger-Gonzales E."/>
            <person name="Havlak P."/>
            <person name="Kuo D.-H."/>
            <person name="Larsson T."/>
            <person name="Lv J."/>
            <person name="Arendt D."/>
            <person name="Savage R."/>
            <person name="Osoegawa K."/>
            <person name="de Jong P."/>
            <person name="Lindberg D.R."/>
            <person name="Seaver E.C."/>
            <person name="Weisblat D.A."/>
            <person name="Putnam N.H."/>
            <person name="Grigoriev I.V."/>
            <person name="Rokhsar D.S."/>
        </authorList>
    </citation>
    <scope>NUCLEOTIDE SEQUENCE</scope>
</reference>
<dbReference type="KEGG" id="hro:HELRODRAFT_161960"/>
<evidence type="ECO:0000313" key="1">
    <source>
        <dbReference type="EMBL" id="ESO02669.1"/>
    </source>
</evidence>
<dbReference type="EnsemblMetazoa" id="HelroT161960">
    <property type="protein sequence ID" value="HelroP161960"/>
    <property type="gene ID" value="HelroG161960"/>
</dbReference>
<sequence>MKPEIFKKFISGSKKFAIQVHMRPFKGKIVLNAALTAKKSAANQHQNTILLVGYDNQSVSLEHPDCTKMSGWLDERGTAVNSTLPASPSSPVSKYVCIDKNTVAGSVKLIYHAPNTSLAFYTSREEPARHMKEFNLTCSVHLYLEPNMKTTLKIYQSTSLLGEKSFRNKNPKEFAEIVLGVNFFAHFFRGFDFRCVWEIEDEESGASYSETKHLLVPIHKSIENVRPNVSVAYVGKPIECVYDGYPKPQVISWLPAANCSKNMSKMYDNNTDANGSILRILKVGSYGYTCETVSYSNGKEYIFAKIDTSVKLEHVNCPPYSSWVTEEKLVSTPLFLNSGFLAVLYGCVVNDYVEGVVRLVIWENLMKFISREYWSSEDGSMLSLSCNACLWFHSNDVNISMYIKDNYGTILSMESFTSSRFESVFTNASAVIEIQENHLYSFACILSFTESIGQRALNKKPKSTQTPPIRKTTVEVGDVVTCIMELNRTLDGCFWLADKPDNPGFVILSGGQNVTFLVHGYYKIMCACYFTHNGKQFRAVVLTEFKVYKHTCFRGSSLLLYQLIIKYYIFNL</sequence>
<evidence type="ECO:0000313" key="2">
    <source>
        <dbReference type="EnsemblMetazoa" id="HelroP161960"/>
    </source>
</evidence>
<reference evidence="2" key="3">
    <citation type="submission" date="2015-06" db="UniProtKB">
        <authorList>
            <consortium name="EnsemblMetazoa"/>
        </authorList>
    </citation>
    <scope>IDENTIFICATION</scope>
</reference>
<gene>
    <name evidence="2" type="primary">20199383</name>
    <name evidence="1" type="ORF">HELRODRAFT_161960</name>
</gene>
<dbReference type="CTD" id="20199383"/>